<keyword evidence="14 16" id="KW-0456">Lyase</keyword>
<dbReference type="FunFam" id="3.30.230.10:FF:000018">
    <property type="entry name" value="Diphosphomevalonate decarboxylase"/>
    <property type="match status" value="1"/>
</dbReference>
<comment type="catalytic activity">
    <reaction evidence="15 16 17">
        <text>(R)-5-diphosphomevalonate + ATP = isopentenyl diphosphate + ADP + phosphate + CO2</text>
        <dbReference type="Rhea" id="RHEA:23732"/>
        <dbReference type="ChEBI" id="CHEBI:16526"/>
        <dbReference type="ChEBI" id="CHEBI:30616"/>
        <dbReference type="ChEBI" id="CHEBI:43474"/>
        <dbReference type="ChEBI" id="CHEBI:57557"/>
        <dbReference type="ChEBI" id="CHEBI:128769"/>
        <dbReference type="ChEBI" id="CHEBI:456216"/>
        <dbReference type="EC" id="4.1.1.33"/>
    </reaction>
</comment>
<keyword evidence="7 16" id="KW-0547">Nucleotide-binding</keyword>
<sequence>MTRREVECSAPVNIALIKYWGKRDENLILPLNSSLSITLDQEELCTTNYVYTDTAISQDSLTINGLPHSLDTPRYLSCLQTLRQLSGRHERVWIESTNNFPTAAGLASSAAGFACLVYSLAQLFQLDCELSAIARRGSGSACRSMYGGFVEWKRGVLSNGEDSIAYQVFSEDYWPELQVLILVVSDQKKSVSSSHGMQRSVKTSPLINTRAESIVPERIQLIKTAISERNFESLAKLTMMDSNQFHAICMDTLPPLFYLNEVSHKIINMVHRYNEQCSEVRLGYTFDAGPNACLLVQKQHVKQVLAIIHYLFPTSNEDKFVIGKSNSVSPTDLPAFVSSLGVTPHKDGIKYVIHTAIGTGPKLLKKNL</sequence>
<keyword evidence="17" id="KW-0153">Cholesterol metabolism</keyword>
<dbReference type="Pfam" id="PF22700">
    <property type="entry name" value="MVD-like_N"/>
    <property type="match status" value="1"/>
</dbReference>
<evidence type="ECO:0000256" key="4">
    <source>
        <dbReference type="ARBA" id="ARBA00012296"/>
    </source>
</evidence>
<evidence type="ECO:0000256" key="6">
    <source>
        <dbReference type="ARBA" id="ARBA00022516"/>
    </source>
</evidence>
<keyword evidence="10 17" id="KW-0756">Sterol biosynthesis</keyword>
<keyword evidence="8 16" id="KW-0067">ATP-binding</keyword>
<evidence type="ECO:0000256" key="13">
    <source>
        <dbReference type="ARBA" id="ARBA00023221"/>
    </source>
</evidence>
<evidence type="ECO:0000256" key="10">
    <source>
        <dbReference type="ARBA" id="ARBA00023011"/>
    </source>
</evidence>
<dbReference type="GO" id="GO:0019287">
    <property type="term" value="P:isopentenyl diphosphate biosynthetic process, mevalonate pathway"/>
    <property type="evidence" value="ECO:0007669"/>
    <property type="project" value="UniProtKB-UniRule"/>
</dbReference>
<evidence type="ECO:0000256" key="1">
    <source>
        <dbReference type="ARBA" id="ARBA00003812"/>
    </source>
</evidence>
<dbReference type="FunFam" id="3.30.70.890:FF:000005">
    <property type="entry name" value="Diphosphomevalonate decarboxylase"/>
    <property type="match status" value="1"/>
</dbReference>
<accession>A0AAV7K0Y7</accession>
<dbReference type="EC" id="4.1.1.33" evidence="4 16"/>
<dbReference type="PIRSF" id="PIRSF015950">
    <property type="entry name" value="Mev_P_decrbx"/>
    <property type="match status" value="1"/>
</dbReference>
<proteinExistence type="inferred from homology"/>
<dbReference type="InterPro" id="IPR029765">
    <property type="entry name" value="Mev_diP_decarb"/>
</dbReference>
<dbReference type="InterPro" id="IPR053859">
    <property type="entry name" value="MVD-like_N"/>
</dbReference>
<evidence type="ECO:0000256" key="8">
    <source>
        <dbReference type="ARBA" id="ARBA00022840"/>
    </source>
</evidence>
<reference evidence="20 21" key="1">
    <citation type="journal article" date="2023" name="BMC Biol.">
        <title>The compact genome of the sponge Oopsacas minuta (Hexactinellida) is lacking key metazoan core genes.</title>
        <authorList>
            <person name="Santini S."/>
            <person name="Schenkelaars Q."/>
            <person name="Jourda C."/>
            <person name="Duchesne M."/>
            <person name="Belahbib H."/>
            <person name="Rocher C."/>
            <person name="Selva M."/>
            <person name="Riesgo A."/>
            <person name="Vervoort M."/>
            <person name="Leys S.P."/>
            <person name="Kodjabachian L."/>
            <person name="Le Bivic A."/>
            <person name="Borchiellini C."/>
            <person name="Claverie J.M."/>
            <person name="Renard E."/>
        </authorList>
    </citation>
    <scope>NUCLEOTIDE SEQUENCE [LARGE SCALE GENOMIC DNA]</scope>
    <source>
        <strain evidence="20">SPO-2</strain>
    </source>
</reference>
<dbReference type="InterPro" id="IPR014721">
    <property type="entry name" value="Ribsml_uS5_D2-typ_fold_subgr"/>
</dbReference>
<dbReference type="SUPFAM" id="SSF55060">
    <property type="entry name" value="GHMP Kinase, C-terminal domain"/>
    <property type="match status" value="1"/>
</dbReference>
<evidence type="ECO:0000256" key="12">
    <source>
        <dbReference type="ARBA" id="ARBA00023166"/>
    </source>
</evidence>
<keyword evidence="12 17" id="KW-1207">Sterol metabolism</keyword>
<keyword evidence="9 17" id="KW-0752">Steroid biosynthesis</keyword>
<dbReference type="GO" id="GO:0006695">
    <property type="term" value="P:cholesterol biosynthetic process"/>
    <property type="evidence" value="ECO:0007669"/>
    <property type="project" value="UniProtKB-KW"/>
</dbReference>
<dbReference type="Gene3D" id="3.30.70.890">
    <property type="entry name" value="GHMP kinase, C-terminal domain"/>
    <property type="match status" value="1"/>
</dbReference>
<dbReference type="InterPro" id="IPR036554">
    <property type="entry name" value="GHMP_kinase_C_sf"/>
</dbReference>
<keyword evidence="21" id="KW-1185">Reference proteome</keyword>
<evidence type="ECO:0000313" key="21">
    <source>
        <dbReference type="Proteomes" id="UP001165289"/>
    </source>
</evidence>
<dbReference type="Proteomes" id="UP001165289">
    <property type="component" value="Unassembled WGS sequence"/>
</dbReference>
<comment type="function">
    <text evidence="1 17">Catalyzes the ATP dependent decarboxylation of (R)-5-diphosphomevalonate to form isopentenyl diphosphate (IPP). Functions in the mevalonate (MVA) pathway leading to isopentenyl diphosphate (IPP), a key precursor for the biosynthesis of isoprenoids and sterol synthesis.</text>
</comment>
<evidence type="ECO:0000256" key="5">
    <source>
        <dbReference type="ARBA" id="ARBA00019335"/>
    </source>
</evidence>
<dbReference type="Pfam" id="PF18376">
    <property type="entry name" value="MDD_C"/>
    <property type="match status" value="1"/>
</dbReference>
<evidence type="ECO:0000256" key="17">
    <source>
        <dbReference type="RuleBase" id="RU363086"/>
    </source>
</evidence>
<dbReference type="InterPro" id="IPR020568">
    <property type="entry name" value="Ribosomal_Su5_D2-typ_SF"/>
</dbReference>
<evidence type="ECO:0000259" key="19">
    <source>
        <dbReference type="Pfam" id="PF22700"/>
    </source>
</evidence>
<keyword evidence="6 17" id="KW-0444">Lipid biosynthesis</keyword>
<dbReference type="GO" id="GO:0004163">
    <property type="term" value="F:diphosphomevalonate decarboxylase activity"/>
    <property type="evidence" value="ECO:0007669"/>
    <property type="project" value="UniProtKB-UniRule"/>
</dbReference>
<evidence type="ECO:0000256" key="7">
    <source>
        <dbReference type="ARBA" id="ARBA00022741"/>
    </source>
</evidence>
<dbReference type="Gene3D" id="3.30.230.10">
    <property type="match status" value="1"/>
</dbReference>
<protein>
    <recommendedName>
        <fullName evidence="5 16">Diphosphomevalonate decarboxylase</fullName>
        <ecNumber evidence="4 16">4.1.1.33</ecNumber>
    </recommendedName>
</protein>
<name>A0AAV7K0Y7_9METZ</name>
<keyword evidence="11 16" id="KW-0443">Lipid metabolism</keyword>
<dbReference type="InterPro" id="IPR005935">
    <property type="entry name" value="Mev_decarb"/>
</dbReference>
<dbReference type="GO" id="GO:0005524">
    <property type="term" value="F:ATP binding"/>
    <property type="evidence" value="ECO:0007669"/>
    <property type="project" value="UniProtKB-UniRule"/>
</dbReference>
<feature type="domain" description="Mvd1 C-terminal" evidence="18">
    <location>
        <begin position="179"/>
        <end position="363"/>
    </location>
</feature>
<evidence type="ECO:0000256" key="16">
    <source>
        <dbReference type="PIRNR" id="PIRNR015950"/>
    </source>
</evidence>
<evidence type="ECO:0000256" key="14">
    <source>
        <dbReference type="ARBA" id="ARBA00023239"/>
    </source>
</evidence>
<dbReference type="PANTHER" id="PTHR10977:SF3">
    <property type="entry name" value="DIPHOSPHOMEVALONATE DECARBOXYLASE"/>
    <property type="match status" value="1"/>
</dbReference>
<dbReference type="AlphaFoldDB" id="A0AAV7K0Y7"/>
<dbReference type="GO" id="GO:0005829">
    <property type="term" value="C:cytosol"/>
    <property type="evidence" value="ECO:0007669"/>
    <property type="project" value="InterPro"/>
</dbReference>
<dbReference type="EMBL" id="JAKMXF010000221">
    <property type="protein sequence ID" value="KAI6654858.1"/>
    <property type="molecule type" value="Genomic_DNA"/>
</dbReference>
<evidence type="ECO:0000256" key="15">
    <source>
        <dbReference type="ARBA" id="ARBA00048154"/>
    </source>
</evidence>
<dbReference type="SUPFAM" id="SSF54211">
    <property type="entry name" value="Ribosomal protein S5 domain 2-like"/>
    <property type="match status" value="1"/>
</dbReference>
<keyword evidence="17" id="KW-0152">Cholesterol biosynthesis</keyword>
<gene>
    <name evidence="20" type="ORF">LOD99_2737</name>
</gene>
<evidence type="ECO:0000256" key="11">
    <source>
        <dbReference type="ARBA" id="ARBA00023098"/>
    </source>
</evidence>
<dbReference type="NCBIfam" id="TIGR01240">
    <property type="entry name" value="mevDPdecarb"/>
    <property type="match status" value="1"/>
</dbReference>
<evidence type="ECO:0000259" key="18">
    <source>
        <dbReference type="Pfam" id="PF18376"/>
    </source>
</evidence>
<comment type="pathway">
    <text evidence="2 17">Steroid biosynthesis; cholesterol biosynthesis.</text>
</comment>
<evidence type="ECO:0000256" key="9">
    <source>
        <dbReference type="ARBA" id="ARBA00022955"/>
    </source>
</evidence>
<dbReference type="InterPro" id="IPR041431">
    <property type="entry name" value="Mvd1_C"/>
</dbReference>
<comment type="similarity">
    <text evidence="3 16 17">Belongs to the diphosphomevalonate decarboxylase family.</text>
</comment>
<comment type="caution">
    <text evidence="20">The sequence shown here is derived from an EMBL/GenBank/DDBJ whole genome shotgun (WGS) entry which is preliminary data.</text>
</comment>
<evidence type="ECO:0000256" key="3">
    <source>
        <dbReference type="ARBA" id="ARBA00008831"/>
    </source>
</evidence>
<organism evidence="20 21">
    <name type="scientific">Oopsacas minuta</name>
    <dbReference type="NCBI Taxonomy" id="111878"/>
    <lineage>
        <taxon>Eukaryota</taxon>
        <taxon>Metazoa</taxon>
        <taxon>Porifera</taxon>
        <taxon>Hexactinellida</taxon>
        <taxon>Hexasterophora</taxon>
        <taxon>Lyssacinosida</taxon>
        <taxon>Leucopsacidae</taxon>
        <taxon>Oopsacas</taxon>
    </lineage>
</organism>
<dbReference type="PANTHER" id="PTHR10977">
    <property type="entry name" value="DIPHOSPHOMEVALONATE DECARBOXYLASE"/>
    <property type="match status" value="1"/>
</dbReference>
<keyword evidence="13 17" id="KW-0753">Steroid metabolism</keyword>
<feature type="domain" description="Diphosphomevalonate decarboxylase-like N-terminal" evidence="19">
    <location>
        <begin position="10"/>
        <end position="165"/>
    </location>
</feature>
<evidence type="ECO:0000313" key="20">
    <source>
        <dbReference type="EMBL" id="KAI6654858.1"/>
    </source>
</evidence>
<evidence type="ECO:0000256" key="2">
    <source>
        <dbReference type="ARBA" id="ARBA00004770"/>
    </source>
</evidence>